<proteinExistence type="predicted"/>
<dbReference type="InParanoid" id="A0A7J7CDV2"/>
<gene>
    <name evidence="1" type="ORF">HS088_TW18G01048</name>
</gene>
<reference evidence="1 2" key="1">
    <citation type="journal article" date="2020" name="Nat. Commun.">
        <title>Genome of Tripterygium wilfordii and identification of cytochrome P450 involved in triptolide biosynthesis.</title>
        <authorList>
            <person name="Tu L."/>
            <person name="Su P."/>
            <person name="Zhang Z."/>
            <person name="Gao L."/>
            <person name="Wang J."/>
            <person name="Hu T."/>
            <person name="Zhou J."/>
            <person name="Zhang Y."/>
            <person name="Zhao Y."/>
            <person name="Liu Y."/>
            <person name="Song Y."/>
            <person name="Tong Y."/>
            <person name="Lu Y."/>
            <person name="Yang J."/>
            <person name="Xu C."/>
            <person name="Jia M."/>
            <person name="Peters R.J."/>
            <person name="Huang L."/>
            <person name="Gao W."/>
        </authorList>
    </citation>
    <scope>NUCLEOTIDE SEQUENCE [LARGE SCALE GENOMIC DNA]</scope>
    <source>
        <strain evidence="2">cv. XIE 37</strain>
        <tissue evidence="1">Leaf</tissue>
    </source>
</reference>
<name>A0A7J7CDV2_TRIWF</name>
<organism evidence="1 2">
    <name type="scientific">Tripterygium wilfordii</name>
    <name type="common">Thunder God vine</name>
    <dbReference type="NCBI Taxonomy" id="458696"/>
    <lineage>
        <taxon>Eukaryota</taxon>
        <taxon>Viridiplantae</taxon>
        <taxon>Streptophyta</taxon>
        <taxon>Embryophyta</taxon>
        <taxon>Tracheophyta</taxon>
        <taxon>Spermatophyta</taxon>
        <taxon>Magnoliopsida</taxon>
        <taxon>eudicotyledons</taxon>
        <taxon>Gunneridae</taxon>
        <taxon>Pentapetalae</taxon>
        <taxon>rosids</taxon>
        <taxon>fabids</taxon>
        <taxon>Celastrales</taxon>
        <taxon>Celastraceae</taxon>
        <taxon>Tripterygium</taxon>
    </lineage>
</organism>
<keyword evidence="2" id="KW-1185">Reference proteome</keyword>
<dbReference type="PANTHER" id="PTHR35764">
    <property type="entry name" value="PROTEIN SHORTAGE IN CHIASMATA 1"/>
    <property type="match status" value="1"/>
</dbReference>
<accession>A0A7J7CDV2</accession>
<evidence type="ECO:0000313" key="2">
    <source>
        <dbReference type="Proteomes" id="UP000593562"/>
    </source>
</evidence>
<protein>
    <submittedName>
        <fullName evidence="1">Uncharacterized protein</fullName>
    </submittedName>
</protein>
<dbReference type="InterPro" id="IPR038824">
    <property type="entry name" value="SHOC1-like"/>
</dbReference>
<evidence type="ECO:0000313" key="1">
    <source>
        <dbReference type="EMBL" id="KAF5732354.1"/>
    </source>
</evidence>
<sequence length="183" mass="20926">MRTRFLNTDYFASSSSPIETLSFPNFAVPHLPPSRLFNYFDSPVDVSFVIETLLIDLALCKLLAEVIPQPVEVRYGDFEADRFLDNEVSADSEGRVESRFYKESACFYEKEEMHMFFEVLEIEHNVDMFVPGLTTQYSNKVQGSVYSVEDVLVECPMEQTANVSEDASSVLDKTQYHLSTFPL</sequence>
<dbReference type="Proteomes" id="UP000593562">
    <property type="component" value="Unassembled WGS sequence"/>
</dbReference>
<dbReference type="PANTHER" id="PTHR35764:SF1">
    <property type="entry name" value="PROTEIN SHORTAGE IN CHIASMATA 1"/>
    <property type="match status" value="1"/>
</dbReference>
<comment type="caution">
    <text evidence="1">The sequence shown here is derived from an EMBL/GenBank/DDBJ whole genome shotgun (WGS) entry which is preliminary data.</text>
</comment>
<dbReference type="GO" id="GO:0000712">
    <property type="term" value="P:resolution of meiotic recombination intermediates"/>
    <property type="evidence" value="ECO:0007669"/>
    <property type="project" value="TreeGrafter"/>
</dbReference>
<dbReference type="AlphaFoldDB" id="A0A7J7CDV2"/>
<dbReference type="EMBL" id="JAAARO010000018">
    <property type="protein sequence ID" value="KAF5732354.1"/>
    <property type="molecule type" value="Genomic_DNA"/>
</dbReference>